<sequence>MPKVSSGSGSPCVFTVTQSVGRSNTTVLPGPPHQGHHADQRRGPEVSASDSGSPSVFISTRMALNSHRPTYTSRPLRGNGDGSGGTVISEWTIVEDQDLLEGNLATPRGNSFYCSLVSGSSPTRHATNNAKHL</sequence>
<feature type="region of interest" description="Disordered" evidence="1">
    <location>
        <begin position="1"/>
        <end position="55"/>
    </location>
</feature>
<evidence type="ECO:0000313" key="2">
    <source>
        <dbReference type="EMBL" id="CAG6447103.1"/>
    </source>
</evidence>
<reference evidence="2" key="1">
    <citation type="submission" date="2021-05" db="EMBL/GenBank/DDBJ databases">
        <authorList>
            <person name="Alioto T."/>
            <person name="Alioto T."/>
            <person name="Gomez Garrido J."/>
        </authorList>
    </citation>
    <scope>NUCLEOTIDE SEQUENCE</scope>
</reference>
<accession>A0A8D8EUX1</accession>
<dbReference type="AlphaFoldDB" id="A0A8D8EUX1"/>
<name>A0A8D8EUX1_CULPI</name>
<dbReference type="EMBL" id="HBUE01008368">
    <property type="protein sequence ID" value="CAG6447098.1"/>
    <property type="molecule type" value="Transcribed_RNA"/>
</dbReference>
<dbReference type="EMBL" id="HBUE01008375">
    <property type="protein sequence ID" value="CAG6447103.1"/>
    <property type="molecule type" value="Transcribed_RNA"/>
</dbReference>
<evidence type="ECO:0000256" key="1">
    <source>
        <dbReference type="SAM" id="MobiDB-lite"/>
    </source>
</evidence>
<proteinExistence type="predicted"/>
<feature type="compositionally biased region" description="Polar residues" evidence="1">
    <location>
        <begin position="1"/>
        <end position="27"/>
    </location>
</feature>
<protein>
    <submittedName>
        <fullName evidence="2">(northern house mosquito) hypothetical protein</fullName>
    </submittedName>
</protein>
<organism evidence="2">
    <name type="scientific">Culex pipiens</name>
    <name type="common">House mosquito</name>
    <dbReference type="NCBI Taxonomy" id="7175"/>
    <lineage>
        <taxon>Eukaryota</taxon>
        <taxon>Metazoa</taxon>
        <taxon>Ecdysozoa</taxon>
        <taxon>Arthropoda</taxon>
        <taxon>Hexapoda</taxon>
        <taxon>Insecta</taxon>
        <taxon>Pterygota</taxon>
        <taxon>Neoptera</taxon>
        <taxon>Endopterygota</taxon>
        <taxon>Diptera</taxon>
        <taxon>Nematocera</taxon>
        <taxon>Culicoidea</taxon>
        <taxon>Culicidae</taxon>
        <taxon>Culicinae</taxon>
        <taxon>Culicini</taxon>
        <taxon>Culex</taxon>
        <taxon>Culex</taxon>
    </lineage>
</organism>
<dbReference type="EMBL" id="HBUE01008381">
    <property type="protein sequence ID" value="CAG6447104.1"/>
    <property type="molecule type" value="Transcribed_RNA"/>
</dbReference>